<dbReference type="Proteomes" id="UP000199019">
    <property type="component" value="Unassembled WGS sequence"/>
</dbReference>
<feature type="transmembrane region" description="Helical" evidence="1">
    <location>
        <begin position="183"/>
        <end position="204"/>
    </location>
</feature>
<keyword evidence="3" id="KW-1185">Reference proteome</keyword>
<feature type="transmembrane region" description="Helical" evidence="1">
    <location>
        <begin position="21"/>
        <end position="41"/>
    </location>
</feature>
<evidence type="ECO:0000256" key="1">
    <source>
        <dbReference type="SAM" id="Phobius"/>
    </source>
</evidence>
<feature type="transmembrane region" description="Helical" evidence="1">
    <location>
        <begin position="150"/>
        <end position="176"/>
    </location>
</feature>
<proteinExistence type="predicted"/>
<dbReference type="OrthoDB" id="5244396at2"/>
<reference evidence="3" key="1">
    <citation type="submission" date="2016-10" db="EMBL/GenBank/DDBJ databases">
        <authorList>
            <person name="Varghese N."/>
            <person name="Submissions S."/>
        </authorList>
    </citation>
    <scope>NUCLEOTIDE SEQUENCE [LARGE SCALE GENOMIC DNA]</scope>
    <source>
        <strain evidence="3">CGMCC 1.6963</strain>
    </source>
</reference>
<sequence>MTAAIRAEFRKFFTTRLWWGMALAVFVLGIALAVLFGFLLTQPPSPSAQGRGVPTGTPEQIANSVYTGGLSVGYLLTLVIGVMQIGSEYRHKTISGTFLGTPKRAVVMGAKVVTLLVLGALYGLLSLIGSVAAGAIVLNARGFDPFPTSGVFRTLALALLVLGLWALIGLGAGILIPNQVAALLIAVGVAWIVEPLIVFGLGYWEWGREHIAPYLPTSATNAMVNGVSQGGANAVQPLTWWGGAIVLTLYAAVLAGVGSWRTVRADIS</sequence>
<keyword evidence="1" id="KW-0812">Transmembrane</keyword>
<dbReference type="PANTHER" id="PTHR37305:SF1">
    <property type="entry name" value="MEMBRANE PROTEIN"/>
    <property type="match status" value="1"/>
</dbReference>
<feature type="transmembrane region" description="Helical" evidence="1">
    <location>
        <begin position="238"/>
        <end position="260"/>
    </location>
</feature>
<dbReference type="STRING" id="587636.SAMN05216199_0994"/>
<organism evidence="2 3">
    <name type="scientific">Pedococcus cremeus</name>
    <dbReference type="NCBI Taxonomy" id="587636"/>
    <lineage>
        <taxon>Bacteria</taxon>
        <taxon>Bacillati</taxon>
        <taxon>Actinomycetota</taxon>
        <taxon>Actinomycetes</taxon>
        <taxon>Micrococcales</taxon>
        <taxon>Intrasporangiaceae</taxon>
        <taxon>Pedococcus</taxon>
    </lineage>
</organism>
<protein>
    <submittedName>
        <fullName evidence="2">ABC-2 family transporter protein</fullName>
    </submittedName>
</protein>
<evidence type="ECO:0000313" key="2">
    <source>
        <dbReference type="EMBL" id="SER72424.1"/>
    </source>
</evidence>
<gene>
    <name evidence="2" type="ORF">SAMN05216199_0994</name>
</gene>
<dbReference type="PANTHER" id="PTHR37305">
    <property type="entry name" value="INTEGRAL MEMBRANE PROTEIN-RELATED"/>
    <property type="match status" value="1"/>
</dbReference>
<name>A0A1H9RIA0_9MICO</name>
<accession>A0A1H9RIA0</accession>
<evidence type="ECO:0000313" key="3">
    <source>
        <dbReference type="Proteomes" id="UP000199019"/>
    </source>
</evidence>
<dbReference type="AlphaFoldDB" id="A0A1H9RIA0"/>
<dbReference type="RefSeq" id="WP_091755809.1">
    <property type="nucleotide sequence ID" value="NZ_FOHB01000001.1"/>
</dbReference>
<feature type="transmembrane region" description="Helical" evidence="1">
    <location>
        <begin position="112"/>
        <end position="138"/>
    </location>
</feature>
<feature type="transmembrane region" description="Helical" evidence="1">
    <location>
        <begin position="61"/>
        <end position="83"/>
    </location>
</feature>
<keyword evidence="1" id="KW-1133">Transmembrane helix</keyword>
<dbReference type="EMBL" id="FOHB01000001">
    <property type="protein sequence ID" value="SER72424.1"/>
    <property type="molecule type" value="Genomic_DNA"/>
</dbReference>
<keyword evidence="1" id="KW-0472">Membrane</keyword>